<sequence length="167" mass="16795">MKLTKIAQFIAVTSLFSAASVYASTGTITFTGAVTSTTCEIVLDVDGLTNGSGMIDLGTAEVSGVGTLTTITLSPVDPGTTTQCTGVGELTMTWQGPLGATGIENANGSATGTTVELKVDGGAAVTSTNTSHDFDLATDEIKYTAQLKAGAVAGTYSATTTYAIVYN</sequence>
<evidence type="ECO:0000313" key="3">
    <source>
        <dbReference type="Proteomes" id="UP000190834"/>
    </source>
</evidence>
<dbReference type="EMBL" id="FUXB01000006">
    <property type="protein sequence ID" value="SJZ82228.1"/>
    <property type="molecule type" value="Genomic_DNA"/>
</dbReference>
<name>A0A1T4NU22_VIBCI</name>
<dbReference type="RefSeq" id="WP_078925848.1">
    <property type="nucleotide sequence ID" value="NZ_FUXB01000006.1"/>
</dbReference>
<accession>A0A1T4NU22</accession>
<dbReference type="Proteomes" id="UP000190834">
    <property type="component" value="Unassembled WGS sequence"/>
</dbReference>
<dbReference type="GO" id="GO:0009289">
    <property type="term" value="C:pilus"/>
    <property type="evidence" value="ECO:0007669"/>
    <property type="project" value="InterPro"/>
</dbReference>
<dbReference type="InterPro" id="IPR036937">
    <property type="entry name" value="Adhesion_dom_fimbrial_sf"/>
</dbReference>
<dbReference type="SUPFAM" id="SSF49401">
    <property type="entry name" value="Bacterial adhesins"/>
    <property type="match status" value="1"/>
</dbReference>
<protein>
    <recommendedName>
        <fullName evidence="4">Major type 1 subunit fimbrin (Pilin)</fullName>
    </recommendedName>
</protein>
<dbReference type="GO" id="GO:0007155">
    <property type="term" value="P:cell adhesion"/>
    <property type="evidence" value="ECO:0007669"/>
    <property type="project" value="InterPro"/>
</dbReference>
<keyword evidence="3" id="KW-1185">Reference proteome</keyword>
<evidence type="ECO:0008006" key="4">
    <source>
        <dbReference type="Google" id="ProtNLM"/>
    </source>
</evidence>
<keyword evidence="1" id="KW-0732">Signal</keyword>
<organism evidence="2 3">
    <name type="scientific">Vibrio cincinnatiensis DSM 19608</name>
    <dbReference type="NCBI Taxonomy" id="1123491"/>
    <lineage>
        <taxon>Bacteria</taxon>
        <taxon>Pseudomonadati</taxon>
        <taxon>Pseudomonadota</taxon>
        <taxon>Gammaproteobacteria</taxon>
        <taxon>Vibrionales</taxon>
        <taxon>Vibrionaceae</taxon>
        <taxon>Vibrio</taxon>
    </lineage>
</organism>
<gene>
    <name evidence="2" type="ORF">SAMN02745782_01449</name>
</gene>
<dbReference type="AlphaFoldDB" id="A0A1T4NU22"/>
<evidence type="ECO:0000256" key="1">
    <source>
        <dbReference type="SAM" id="SignalP"/>
    </source>
</evidence>
<dbReference type="GeneID" id="70581697"/>
<feature type="signal peptide" evidence="1">
    <location>
        <begin position="1"/>
        <end position="23"/>
    </location>
</feature>
<feature type="chain" id="PRO_5012639885" description="Major type 1 subunit fimbrin (Pilin)" evidence="1">
    <location>
        <begin position="24"/>
        <end position="167"/>
    </location>
</feature>
<dbReference type="Gene3D" id="2.60.40.1090">
    <property type="entry name" value="Fimbrial-type adhesion domain"/>
    <property type="match status" value="1"/>
</dbReference>
<dbReference type="InterPro" id="IPR008966">
    <property type="entry name" value="Adhesion_dom_sf"/>
</dbReference>
<evidence type="ECO:0000313" key="2">
    <source>
        <dbReference type="EMBL" id="SJZ82228.1"/>
    </source>
</evidence>
<proteinExistence type="predicted"/>
<reference evidence="3" key="1">
    <citation type="submission" date="2017-02" db="EMBL/GenBank/DDBJ databases">
        <authorList>
            <person name="Varghese N."/>
            <person name="Submissions S."/>
        </authorList>
    </citation>
    <scope>NUCLEOTIDE SEQUENCE [LARGE SCALE GENOMIC DNA]</scope>
    <source>
        <strain evidence="3">DSM 19608</strain>
    </source>
</reference>
<dbReference type="STRING" id="1123491.SAMN02745782_01449"/>